<keyword evidence="2" id="KW-1185">Reference proteome</keyword>
<dbReference type="Proteomes" id="UP000017842">
    <property type="component" value="Unassembled WGS sequence"/>
</dbReference>
<dbReference type="RefSeq" id="WP_023496126.1">
    <property type="nucleotide sequence ID" value="NZ_AYLO01000130.1"/>
</dbReference>
<protein>
    <submittedName>
        <fullName evidence="1">Uncharacterized protein</fullName>
    </submittedName>
</protein>
<name>V5BM95_9GAMM</name>
<proteinExistence type="predicted"/>
<accession>V5BM95</accession>
<dbReference type="EMBL" id="AYLO01000130">
    <property type="protein sequence ID" value="ESS68929.1"/>
    <property type="molecule type" value="Genomic_DNA"/>
</dbReference>
<dbReference type="AlphaFoldDB" id="V5BM95"/>
<sequence length="99" mass="11653">METSIPKKSLMAKARGFTVSIDKMHEKERGMTPSGEYGEDYNKLRELVLQQFINLKDLLPPVVETYYDANFKMKYSRKRYSEINTFCEQIFQLLSEEEG</sequence>
<dbReference type="STRING" id="1116472.MGMO_141c00120"/>
<reference evidence="1 2" key="1">
    <citation type="journal article" date="2013" name="Genome Announc.">
        <title>Draft Genome Sequence of the Methanotrophic Gammaproteobacterium Methyloglobulus morosus DSM 22980 Strain KoM1.</title>
        <authorList>
            <person name="Poehlein A."/>
            <person name="Deutzmann J.S."/>
            <person name="Daniel R."/>
            <person name="Simeonova D.D."/>
        </authorList>
    </citation>
    <scope>NUCLEOTIDE SEQUENCE [LARGE SCALE GENOMIC DNA]</scope>
    <source>
        <strain evidence="1 2">KoM1</strain>
    </source>
</reference>
<evidence type="ECO:0000313" key="1">
    <source>
        <dbReference type="EMBL" id="ESS68929.1"/>
    </source>
</evidence>
<gene>
    <name evidence="1" type="ORF">MGMO_141c00120</name>
</gene>
<evidence type="ECO:0000313" key="2">
    <source>
        <dbReference type="Proteomes" id="UP000017842"/>
    </source>
</evidence>
<comment type="caution">
    <text evidence="1">The sequence shown here is derived from an EMBL/GenBank/DDBJ whole genome shotgun (WGS) entry which is preliminary data.</text>
</comment>
<organism evidence="1 2">
    <name type="scientific">Methyloglobulus morosus KoM1</name>
    <dbReference type="NCBI Taxonomy" id="1116472"/>
    <lineage>
        <taxon>Bacteria</taxon>
        <taxon>Pseudomonadati</taxon>
        <taxon>Pseudomonadota</taxon>
        <taxon>Gammaproteobacteria</taxon>
        <taxon>Methylococcales</taxon>
        <taxon>Methylococcaceae</taxon>
        <taxon>Methyloglobulus</taxon>
    </lineage>
</organism>